<keyword evidence="3" id="KW-1185">Reference proteome</keyword>
<dbReference type="EMBL" id="JAZAVJ010000370">
    <property type="protein sequence ID" value="KAK7398166.1"/>
    <property type="molecule type" value="Genomic_DNA"/>
</dbReference>
<keyword evidence="1" id="KW-1133">Transmembrane helix</keyword>
<keyword evidence="1" id="KW-0812">Transmembrane</keyword>
<dbReference type="Proteomes" id="UP001498476">
    <property type="component" value="Unassembled WGS sequence"/>
</dbReference>
<reference evidence="2 3" key="1">
    <citation type="journal article" date="2025" name="Microbiol. Resour. Announc.">
        <title>Draft genome sequences for Neonectria magnoliae and Neonectria punicea, canker pathogens of Liriodendron tulipifera and Acer saccharum in West Virginia.</title>
        <authorList>
            <person name="Petronek H.M."/>
            <person name="Kasson M.T."/>
            <person name="Metheny A.M."/>
            <person name="Stauder C.M."/>
            <person name="Lovett B."/>
            <person name="Lynch S.C."/>
            <person name="Garnas J.R."/>
            <person name="Kasson L.R."/>
            <person name="Stajich J.E."/>
        </authorList>
    </citation>
    <scope>NUCLEOTIDE SEQUENCE [LARGE SCALE GENOMIC DNA]</scope>
    <source>
        <strain evidence="2 3">NRRL 64653</strain>
    </source>
</reference>
<sequence>MMPIVESLVGRNSSAGFTLVESFAIVLASVVTLRMAASRSVESRSSSATMPARTSAMAKLVSSPEYLVLAEEITNIQSQPAMNQMPAS</sequence>
<feature type="transmembrane region" description="Helical" evidence="1">
    <location>
        <begin position="15"/>
        <end position="37"/>
    </location>
</feature>
<proteinExistence type="predicted"/>
<organism evidence="2 3">
    <name type="scientific">Neonectria punicea</name>
    <dbReference type="NCBI Taxonomy" id="979145"/>
    <lineage>
        <taxon>Eukaryota</taxon>
        <taxon>Fungi</taxon>
        <taxon>Dikarya</taxon>
        <taxon>Ascomycota</taxon>
        <taxon>Pezizomycotina</taxon>
        <taxon>Sordariomycetes</taxon>
        <taxon>Hypocreomycetidae</taxon>
        <taxon>Hypocreales</taxon>
        <taxon>Nectriaceae</taxon>
        <taxon>Neonectria</taxon>
    </lineage>
</organism>
<name>A0ABR1GJ58_9HYPO</name>
<accession>A0ABR1GJ58</accession>
<evidence type="ECO:0000256" key="1">
    <source>
        <dbReference type="SAM" id="Phobius"/>
    </source>
</evidence>
<evidence type="ECO:0000313" key="3">
    <source>
        <dbReference type="Proteomes" id="UP001498476"/>
    </source>
</evidence>
<keyword evidence="1" id="KW-0472">Membrane</keyword>
<evidence type="ECO:0008006" key="4">
    <source>
        <dbReference type="Google" id="ProtNLM"/>
    </source>
</evidence>
<gene>
    <name evidence="2" type="ORF">QQX98_012463</name>
</gene>
<protein>
    <recommendedName>
        <fullName evidence="4">Type II secretion system protein</fullName>
    </recommendedName>
</protein>
<evidence type="ECO:0000313" key="2">
    <source>
        <dbReference type="EMBL" id="KAK7398166.1"/>
    </source>
</evidence>
<comment type="caution">
    <text evidence="2">The sequence shown here is derived from an EMBL/GenBank/DDBJ whole genome shotgun (WGS) entry which is preliminary data.</text>
</comment>